<dbReference type="Proteomes" id="UP000248553">
    <property type="component" value="Unassembled WGS sequence"/>
</dbReference>
<reference evidence="2" key="1">
    <citation type="submission" date="2018-05" db="EMBL/GenBank/DDBJ databases">
        <authorList>
            <person name="Nie L."/>
        </authorList>
    </citation>
    <scope>NUCLEOTIDE SEQUENCE [LARGE SCALE GENOMIC DNA]</scope>
    <source>
        <strain evidence="2">NL</strain>
    </source>
</reference>
<dbReference type="EMBL" id="QHKM01000003">
    <property type="protein sequence ID" value="RAK66654.1"/>
    <property type="molecule type" value="Genomic_DNA"/>
</dbReference>
<name>A0A328BL32_9BACT</name>
<keyword evidence="2" id="KW-1185">Reference proteome</keyword>
<comment type="caution">
    <text evidence="1">The sequence shown here is derived from an EMBL/GenBank/DDBJ whole genome shotgun (WGS) entry which is preliminary data.</text>
</comment>
<sequence>MSNEFGTSFFRRAALLTLGLHGLLLLRPGAPAVLAQSKPASPREALQAYNQNDPYEKLFLHLDRSLYVGGDVLWFKAYAVEGTRQRPLPLSKVAYVEVLDAAQKPVLQGKIGLKDAAGHGSLQLPASLPTGSYTVRAYTSLMKNFGPDGYFHAPITIINTFAAAARPAADSAAGYDVQFFPEGGNLVAGLTSRVAVKVTDKTGRGVAAEGVWLDRQGQVAARFSTLKYGMGHFDVQPSAAGAPYTAVTRLPGEQTATRQAPVVREQGYVMRVEAPGADKLLVTVTTPGDAPEEVQLLGHARQRIFAAKTATLSGGRTQFVLERASLPEGVLHFTVFNARQQPVCERLVFRRPAAQLAVQPQLDNNRYGPREKVTLTLSTADGAGRPAPADVSVAVYRLDKLPAAPAADIASSLWLTSELRGVVEDPAYYLRLPDSQTEEATDNLMLTQGWRRFAWDKVLAGTGAPAQYLPELNGPFVEARVVHKTTGQPLGGVAAFATVPGTRVRLYNAMSRPDGRVRFELREVYGPQKLVLQADARQDSTARLQLLSPFAAQFAERPVPAVPLLPEQYREALTQRHVEVQSQAAYFGRKLRPFALPLTDSVSFYGKADENYYLDDYTRFGVMEEVMREYVPGVQVRLHKQEHSFLVSDKPNRRLFTENPLVIFDGVPMFNIDRVLKIDPLKVRRLEVMTNLYIHGPLTYSGVVSYTSYKGDLGGVAVGAGALVEDYEGLQWEREFYSPNYTLPEQKASRLLDLRNLLYWNPAVTTTAAGRKLEFFTSDEPGQYQVVVQGLSGTGLAGSSSVTFDVRPQGLAQGK</sequence>
<protein>
    <recommendedName>
        <fullName evidence="3">Macroglobulin domain-containing protein</fullName>
    </recommendedName>
</protein>
<evidence type="ECO:0000313" key="2">
    <source>
        <dbReference type="Proteomes" id="UP000248553"/>
    </source>
</evidence>
<organism evidence="1 2">
    <name type="scientific">Hymenobacter edaphi</name>
    <dbReference type="NCBI Taxonomy" id="2211146"/>
    <lineage>
        <taxon>Bacteria</taxon>
        <taxon>Pseudomonadati</taxon>
        <taxon>Bacteroidota</taxon>
        <taxon>Cytophagia</taxon>
        <taxon>Cytophagales</taxon>
        <taxon>Hymenobacteraceae</taxon>
        <taxon>Hymenobacter</taxon>
    </lineage>
</organism>
<evidence type="ECO:0008006" key="3">
    <source>
        <dbReference type="Google" id="ProtNLM"/>
    </source>
</evidence>
<dbReference type="Gene3D" id="2.60.40.1930">
    <property type="match status" value="1"/>
</dbReference>
<dbReference type="OrthoDB" id="679547at2"/>
<gene>
    <name evidence="1" type="ORF">DLM85_10565</name>
</gene>
<evidence type="ECO:0000313" key="1">
    <source>
        <dbReference type="EMBL" id="RAK66654.1"/>
    </source>
</evidence>
<dbReference type="AlphaFoldDB" id="A0A328BL32"/>
<accession>A0A328BL32</accession>
<dbReference type="RefSeq" id="WP_111478089.1">
    <property type="nucleotide sequence ID" value="NZ_QHKM01000003.1"/>
</dbReference>
<proteinExistence type="predicted"/>